<dbReference type="AlphaFoldDB" id="L8GUV5"/>
<feature type="region of interest" description="Disordered" evidence="18">
    <location>
        <begin position="463"/>
        <end position="483"/>
    </location>
</feature>
<comment type="catalytic activity">
    <reaction evidence="9">
        <text>L-lysyl-L-lysine(out) = L-lysyl-L-lysine(in)</text>
        <dbReference type="Rhea" id="RHEA:79403"/>
        <dbReference type="ChEBI" id="CHEBI:229956"/>
    </reaction>
</comment>
<feature type="region of interest" description="Disordered" evidence="18">
    <location>
        <begin position="237"/>
        <end position="298"/>
    </location>
</feature>
<dbReference type="PANTHER" id="PTHR23512">
    <property type="entry name" value="MAJOR FACILITATOR SUPERFAMILY DOMAIN-CONTAINING PROTEIN 1"/>
    <property type="match status" value="1"/>
</dbReference>
<comment type="function">
    <text evidence="16">Lysosomal dipeptide uniporter that selectively exports lysine, arginine or histidine-containing dipeptides with a net positive charge from the lysosome lumen into the cytosol. Could play a role in a specific type of protein O-glycosylation indirectly regulating macrophages migration and tissue invasion. Also essential for liver homeostasis.</text>
</comment>
<keyword evidence="19" id="KW-1133">Transmembrane helix</keyword>
<feature type="transmembrane region" description="Helical" evidence="19">
    <location>
        <begin position="670"/>
        <end position="690"/>
    </location>
</feature>
<gene>
    <name evidence="20" type="ORF">ACA1_320520</name>
</gene>
<dbReference type="GeneID" id="14917105"/>
<evidence type="ECO:0000313" key="20">
    <source>
        <dbReference type="EMBL" id="ELR16408.1"/>
    </source>
</evidence>
<dbReference type="Proteomes" id="UP000011083">
    <property type="component" value="Unassembled WGS sequence"/>
</dbReference>
<evidence type="ECO:0000256" key="15">
    <source>
        <dbReference type="ARBA" id="ARBA00045018"/>
    </source>
</evidence>
<feature type="compositionally biased region" description="Gly residues" evidence="18">
    <location>
        <begin position="121"/>
        <end position="133"/>
    </location>
</feature>
<dbReference type="InterPro" id="IPR011701">
    <property type="entry name" value="MFS"/>
</dbReference>
<feature type="region of interest" description="Disordered" evidence="18">
    <location>
        <begin position="322"/>
        <end position="350"/>
    </location>
</feature>
<evidence type="ECO:0000256" key="14">
    <source>
        <dbReference type="ARBA" id="ARBA00044985"/>
    </source>
</evidence>
<dbReference type="EMBL" id="KB007998">
    <property type="protein sequence ID" value="ELR16408.1"/>
    <property type="molecule type" value="Genomic_DNA"/>
</dbReference>
<evidence type="ECO:0000256" key="3">
    <source>
        <dbReference type="ARBA" id="ARBA00044881"/>
    </source>
</evidence>
<dbReference type="OrthoDB" id="424834at2759"/>
<comment type="catalytic activity">
    <reaction evidence="12">
        <text>L-alanyl-L-lysine(out) = L-alanyl-L-lysine(in)</text>
        <dbReference type="Rhea" id="RHEA:79415"/>
        <dbReference type="ChEBI" id="CHEBI:192470"/>
    </reaction>
</comment>
<keyword evidence="19" id="KW-0812">Transmembrane</keyword>
<comment type="catalytic activity">
    <reaction evidence="8">
        <text>L-arginyl-L-alpha-amino acid(out) = L-arginyl-L-alpha-amino acid(in)</text>
        <dbReference type="Rhea" id="RHEA:79371"/>
        <dbReference type="ChEBI" id="CHEBI:84315"/>
    </reaction>
</comment>
<feature type="transmembrane region" description="Helical" evidence="19">
    <location>
        <begin position="601"/>
        <end position="621"/>
    </location>
</feature>
<comment type="catalytic activity">
    <reaction evidence="1">
        <text>L-lysyl-L-alanine(out) = L-lysyl-L-alanine(in)</text>
        <dbReference type="Rhea" id="RHEA:79399"/>
        <dbReference type="ChEBI" id="CHEBI:229954"/>
    </reaction>
</comment>
<comment type="catalytic activity">
    <reaction evidence="11">
        <text>L-histidyl-L-alpha-amino acid(out) = L-histidyl-L-alpha-amino acid(in)</text>
        <dbReference type="Rhea" id="RHEA:79379"/>
        <dbReference type="ChEBI" id="CHEBI:229964"/>
    </reaction>
</comment>
<evidence type="ECO:0000256" key="19">
    <source>
        <dbReference type="SAM" id="Phobius"/>
    </source>
</evidence>
<evidence type="ECO:0000256" key="2">
    <source>
        <dbReference type="ARBA" id="ARBA00044878"/>
    </source>
</evidence>
<evidence type="ECO:0000256" key="8">
    <source>
        <dbReference type="ARBA" id="ARBA00044899"/>
    </source>
</evidence>
<dbReference type="InterPro" id="IPR052187">
    <property type="entry name" value="MFSD1"/>
</dbReference>
<feature type="region of interest" description="Disordered" evidence="18">
    <location>
        <begin position="78"/>
        <end position="182"/>
    </location>
</feature>
<comment type="catalytic activity">
    <reaction evidence="3">
        <text>L-alpha-aminoacyl-L-arginine(out) = L-alpha-aminoacyl-L-arginine(in)</text>
        <dbReference type="Rhea" id="RHEA:79367"/>
        <dbReference type="ChEBI" id="CHEBI:229968"/>
    </reaction>
</comment>
<feature type="compositionally biased region" description="Low complexity" evidence="18">
    <location>
        <begin position="43"/>
        <end position="57"/>
    </location>
</feature>
<comment type="catalytic activity">
    <reaction evidence="2">
        <text>L-histidyl-glycine(out) = L-histidyl-glycine(in)</text>
        <dbReference type="Rhea" id="RHEA:79395"/>
        <dbReference type="ChEBI" id="CHEBI:229957"/>
    </reaction>
</comment>
<feature type="compositionally biased region" description="Basic and acidic residues" evidence="18">
    <location>
        <begin position="338"/>
        <end position="350"/>
    </location>
</feature>
<name>L8GUV5_ACACF</name>
<organism evidence="20 21">
    <name type="scientific">Acanthamoeba castellanii (strain ATCC 30010 / Neff)</name>
    <dbReference type="NCBI Taxonomy" id="1257118"/>
    <lineage>
        <taxon>Eukaryota</taxon>
        <taxon>Amoebozoa</taxon>
        <taxon>Discosea</taxon>
        <taxon>Longamoebia</taxon>
        <taxon>Centramoebida</taxon>
        <taxon>Acanthamoebidae</taxon>
        <taxon>Acanthamoeba</taxon>
    </lineage>
</organism>
<dbReference type="VEuPathDB" id="AmoebaDB:ACA1_320520"/>
<evidence type="ECO:0000256" key="10">
    <source>
        <dbReference type="ARBA" id="ARBA00044903"/>
    </source>
</evidence>
<comment type="catalytic activity">
    <reaction evidence="5">
        <text>L-lysyl-L-alpha-amino acid(out) = L-lysyl-L-alpha-amino acid(in)</text>
        <dbReference type="Rhea" id="RHEA:79387"/>
        <dbReference type="ChEBI" id="CHEBI:229965"/>
    </reaction>
</comment>
<reference evidence="20 21" key="1">
    <citation type="journal article" date="2013" name="Genome Biol.">
        <title>Genome of Acanthamoeba castellanii highlights extensive lateral gene transfer and early evolution of tyrosine kinase signaling.</title>
        <authorList>
            <person name="Clarke M."/>
            <person name="Lohan A.J."/>
            <person name="Liu B."/>
            <person name="Lagkouvardos I."/>
            <person name="Roy S."/>
            <person name="Zafar N."/>
            <person name="Bertelli C."/>
            <person name="Schilde C."/>
            <person name="Kianianmomeni A."/>
            <person name="Burglin T.R."/>
            <person name="Frech C."/>
            <person name="Turcotte B."/>
            <person name="Kopec K.O."/>
            <person name="Synnott J.M."/>
            <person name="Choo C."/>
            <person name="Paponov I."/>
            <person name="Finkler A."/>
            <person name="Soon Heng Tan C."/>
            <person name="Hutchins A.P."/>
            <person name="Weinmeier T."/>
            <person name="Rattei T."/>
            <person name="Chu J.S."/>
            <person name="Gimenez G."/>
            <person name="Irimia M."/>
            <person name="Rigden D.J."/>
            <person name="Fitzpatrick D.A."/>
            <person name="Lorenzo-Morales J."/>
            <person name="Bateman A."/>
            <person name="Chiu C.H."/>
            <person name="Tang P."/>
            <person name="Hegemann P."/>
            <person name="Fromm H."/>
            <person name="Raoult D."/>
            <person name="Greub G."/>
            <person name="Miranda-Saavedra D."/>
            <person name="Chen N."/>
            <person name="Nash P."/>
            <person name="Ginger M.L."/>
            <person name="Horn M."/>
            <person name="Schaap P."/>
            <person name="Caler L."/>
            <person name="Loftus B."/>
        </authorList>
    </citation>
    <scope>NUCLEOTIDE SEQUENCE [LARGE SCALE GENOMIC DNA]</scope>
    <source>
        <strain evidence="20 21">Neff</strain>
    </source>
</reference>
<evidence type="ECO:0000256" key="1">
    <source>
        <dbReference type="ARBA" id="ARBA00044876"/>
    </source>
</evidence>
<feature type="compositionally biased region" description="Low complexity" evidence="18">
    <location>
        <begin position="109"/>
        <end position="120"/>
    </location>
</feature>
<dbReference type="Pfam" id="PF07690">
    <property type="entry name" value="MFS_1"/>
    <property type="match status" value="1"/>
</dbReference>
<keyword evidence="21" id="KW-1185">Reference proteome</keyword>
<feature type="compositionally biased region" description="Low complexity" evidence="18">
    <location>
        <begin position="134"/>
        <end position="182"/>
    </location>
</feature>
<evidence type="ECO:0000256" key="13">
    <source>
        <dbReference type="ARBA" id="ARBA00044924"/>
    </source>
</evidence>
<keyword evidence="19" id="KW-0472">Membrane</keyword>
<protein>
    <recommendedName>
        <fullName evidence="14">Lysosomal dipeptide transporter MFSD1</fullName>
    </recommendedName>
    <alternativeName>
        <fullName evidence="15">Major facilitator superfamily domain-containing protein 1</fullName>
    </alternativeName>
</protein>
<dbReference type="Gene3D" id="1.20.1250.20">
    <property type="entry name" value="MFS general substrate transporter like domains"/>
    <property type="match status" value="1"/>
</dbReference>
<evidence type="ECO:0000256" key="18">
    <source>
        <dbReference type="SAM" id="MobiDB-lite"/>
    </source>
</evidence>
<evidence type="ECO:0000256" key="11">
    <source>
        <dbReference type="ARBA" id="ARBA00044912"/>
    </source>
</evidence>
<feature type="non-terminal residue" evidence="20">
    <location>
        <position position="1"/>
    </location>
</feature>
<feature type="transmembrane region" description="Helical" evidence="19">
    <location>
        <begin position="502"/>
        <end position="522"/>
    </location>
</feature>
<dbReference type="KEGG" id="acan:ACA1_320520"/>
<proteinExistence type="predicted"/>
<comment type="catalytic activity">
    <reaction evidence="4">
        <text>L-alpha-aminoacyl-L-histidine(out) = L-alpha-aminoacyl-L-histidine(in)</text>
        <dbReference type="Rhea" id="RHEA:79375"/>
        <dbReference type="ChEBI" id="CHEBI:229967"/>
    </reaction>
</comment>
<feature type="transmembrane region" description="Helical" evidence="19">
    <location>
        <begin position="542"/>
        <end position="562"/>
    </location>
</feature>
<evidence type="ECO:0000256" key="5">
    <source>
        <dbReference type="ARBA" id="ARBA00044891"/>
    </source>
</evidence>
<comment type="subunit">
    <text evidence="17">Homodimer. Interacts with lysosomal protein GLMP (via lumenal domain); the interaction starts while both proteins are still in the endoplasmic reticulum and is required for stabilization of MFSD1 in lysosomes but has no direct effect on its targeting to lysosomes or transporter activity.</text>
</comment>
<feature type="region of interest" description="Disordered" evidence="18">
    <location>
        <begin position="42"/>
        <end position="66"/>
    </location>
</feature>
<comment type="catalytic activity">
    <reaction evidence="13">
        <text>L-lysyl-glycine(out) = L-lysyl-glycine(in)</text>
        <dbReference type="Rhea" id="RHEA:79407"/>
        <dbReference type="ChEBI" id="CHEBI:191202"/>
    </reaction>
</comment>
<feature type="transmembrane region" description="Helical" evidence="19">
    <location>
        <begin position="574"/>
        <end position="595"/>
    </location>
</feature>
<evidence type="ECO:0000313" key="21">
    <source>
        <dbReference type="Proteomes" id="UP000011083"/>
    </source>
</evidence>
<dbReference type="GO" id="GO:0022857">
    <property type="term" value="F:transmembrane transporter activity"/>
    <property type="evidence" value="ECO:0007669"/>
    <property type="project" value="InterPro"/>
</dbReference>
<evidence type="ECO:0000256" key="6">
    <source>
        <dbReference type="ARBA" id="ARBA00044893"/>
    </source>
</evidence>
<feature type="compositionally biased region" description="Basic and acidic residues" evidence="18">
    <location>
        <begin position="264"/>
        <end position="279"/>
    </location>
</feature>
<accession>L8GUV5</accession>
<evidence type="ECO:0000256" key="7">
    <source>
        <dbReference type="ARBA" id="ARBA00044898"/>
    </source>
</evidence>
<comment type="catalytic activity">
    <reaction evidence="7">
        <text>L-aspartyl-L-lysine(out) = L-aspartyl-L-lysine(in)</text>
        <dbReference type="Rhea" id="RHEA:79411"/>
        <dbReference type="ChEBI" id="CHEBI:229953"/>
    </reaction>
</comment>
<dbReference type="SUPFAM" id="SSF103473">
    <property type="entry name" value="MFS general substrate transporter"/>
    <property type="match status" value="1"/>
</dbReference>
<evidence type="ECO:0000256" key="9">
    <source>
        <dbReference type="ARBA" id="ARBA00044900"/>
    </source>
</evidence>
<comment type="catalytic activity">
    <reaction evidence="6">
        <text>L-alpha-aminoacyl-L-lysine(out) = L-alpha-aminoacyl-L-lysine(in)</text>
        <dbReference type="Rhea" id="RHEA:79383"/>
        <dbReference type="ChEBI" id="CHEBI:229966"/>
    </reaction>
</comment>
<evidence type="ECO:0000256" key="17">
    <source>
        <dbReference type="ARBA" id="ARBA00046376"/>
    </source>
</evidence>
<evidence type="ECO:0000256" key="16">
    <source>
        <dbReference type="ARBA" id="ARBA00045709"/>
    </source>
</evidence>
<comment type="catalytic activity">
    <reaction evidence="10">
        <text>L-arginyl-glycine(out) = L-arginyl-glycine(in)</text>
        <dbReference type="Rhea" id="RHEA:79391"/>
        <dbReference type="ChEBI" id="CHEBI:229955"/>
    </reaction>
</comment>
<evidence type="ECO:0000256" key="4">
    <source>
        <dbReference type="ARBA" id="ARBA00044884"/>
    </source>
</evidence>
<feature type="transmembrane region" description="Helical" evidence="19">
    <location>
        <begin position="633"/>
        <end position="658"/>
    </location>
</feature>
<dbReference type="InterPro" id="IPR036259">
    <property type="entry name" value="MFS_trans_sf"/>
</dbReference>
<evidence type="ECO:0000256" key="12">
    <source>
        <dbReference type="ARBA" id="ARBA00044919"/>
    </source>
</evidence>
<dbReference type="RefSeq" id="XP_004338421.1">
    <property type="nucleotide sequence ID" value="XM_004338373.1"/>
</dbReference>
<sequence>MDDINKGKEKEQEDVLPYLQNAVLEQQSVESGPLPIQRLDVHTTASSITTTMPSSPTKRGKEGGDDVLPYLQNAVLEQHTGGGDKPLQIQRLDGSLSDTGPGARSPRSGTQALASAFGAATTGGGGGGGGGKGAAPPLLHHQPPPLQLHQPPTASASAGAGAAFISSSSSSPLSSLHHGSSSSASAASTLFAAQQPPPFNHHHALSTTLAAASASGAGAATCAPSVLSATHHAVEDAHQYHHHQPPPPQHIASADHSLGGHGGYDGHHIQATLDGHHGGGFDSHQFGHHAMTDGHAGGAFDNHHHHVVDAHAMPSIGLGINRNHSAGDAGNHTTGGHFDSHLGGHAGHAVDNHHAADSHFVGGGHHAAGVDLHHVAQPPVSGHHVVDTFTAATAALPSQPAPHHHALTEYNYGGGHHVPDFTGGGPGAGPSHHAVLSPPHSFRSGSGLDFAASAFAPAVAAPGGGGGGGGSTPAAGQSLRAAAPSPNTISSKLDASGVRQPSAAVLVLLLIIIPVLSLSPYWGYHGPSTVSAFMMDEFGISYLDLGLMFSLYSLPNLFMPFIAGSLIDKWGLSLSSLLFNIFCLLGNILLAITFYMPEKPISLLLISRVVFGFGGEAIIMCQQVMLARWFSGTLLVVASGFVQVFVLCLGSGGAFLFLPHFDQDGVNISLLHVLFVSFWGFVFNLFYVALEWKWTPFIIAKFLSERQQSARALEGSLLPLSRPTTPGYETPTPTTYARSSFVDTRTSAATTTQQSHLVD</sequence>
<dbReference type="PANTHER" id="PTHR23512:SF4">
    <property type="entry name" value="MAJOR FACILITATOR SUPERFAMILY (MFS) PROFILE DOMAIN-CONTAINING PROTEIN"/>
    <property type="match status" value="1"/>
</dbReference>